<feature type="transmembrane region" description="Helical" evidence="7">
    <location>
        <begin position="117"/>
        <end position="139"/>
    </location>
</feature>
<comment type="caution">
    <text evidence="10">The sequence shown here is derived from an EMBL/GenBank/DDBJ whole genome shotgun (WGS) entry which is preliminary data.</text>
</comment>
<evidence type="ECO:0000256" key="6">
    <source>
        <dbReference type="SAM" id="MobiDB-lite"/>
    </source>
</evidence>
<dbReference type="Pfam" id="PF10708">
    <property type="entry name" value="DUF2510"/>
    <property type="match status" value="1"/>
</dbReference>
<evidence type="ECO:0000256" key="1">
    <source>
        <dbReference type="ARBA" id="ARBA00004651"/>
    </source>
</evidence>
<dbReference type="RefSeq" id="WP_123270895.1">
    <property type="nucleotide sequence ID" value="NZ_RJJQ01000005.1"/>
</dbReference>
<dbReference type="EMBL" id="RJJQ01000005">
    <property type="protein sequence ID" value="RNI23313.1"/>
    <property type="molecule type" value="Genomic_DNA"/>
</dbReference>
<dbReference type="OrthoDB" id="5244233at2"/>
<keyword evidence="3 7" id="KW-0812">Transmembrane</keyword>
<keyword evidence="2" id="KW-1003">Cell membrane</keyword>
<evidence type="ECO:0000256" key="5">
    <source>
        <dbReference type="ARBA" id="ARBA00023136"/>
    </source>
</evidence>
<proteinExistence type="predicted"/>
<reference evidence="10 11" key="1">
    <citation type="submission" date="2018-11" db="EMBL/GenBank/DDBJ databases">
        <title>Draft genome of Simplicispira Flexivirga sp. BO-16.</title>
        <authorList>
            <person name="Im W.T."/>
        </authorList>
    </citation>
    <scope>NUCLEOTIDE SEQUENCE [LARGE SCALE GENOMIC DNA]</scope>
    <source>
        <strain evidence="10 11">BO-16</strain>
    </source>
</reference>
<evidence type="ECO:0000259" key="8">
    <source>
        <dbReference type="Pfam" id="PF06271"/>
    </source>
</evidence>
<dbReference type="PANTHER" id="PTHR36115">
    <property type="entry name" value="PROLINE-RICH ANTIGEN HOMOLOG-RELATED"/>
    <property type="match status" value="1"/>
</dbReference>
<evidence type="ECO:0000256" key="4">
    <source>
        <dbReference type="ARBA" id="ARBA00022989"/>
    </source>
</evidence>
<dbReference type="InterPro" id="IPR051791">
    <property type="entry name" value="Pra-immunoreactive"/>
</dbReference>
<keyword evidence="11" id="KW-1185">Reference proteome</keyword>
<comment type="subcellular location">
    <subcellularLocation>
        <location evidence="1">Cell membrane</location>
        <topology evidence="1">Multi-pass membrane protein</topology>
    </subcellularLocation>
</comment>
<organism evidence="10 11">
    <name type="scientific">Flexivirga caeni</name>
    <dbReference type="NCBI Taxonomy" id="2294115"/>
    <lineage>
        <taxon>Bacteria</taxon>
        <taxon>Bacillati</taxon>
        <taxon>Actinomycetota</taxon>
        <taxon>Actinomycetes</taxon>
        <taxon>Micrococcales</taxon>
        <taxon>Dermacoccaceae</taxon>
        <taxon>Flexivirga</taxon>
    </lineage>
</organism>
<dbReference type="Pfam" id="PF06271">
    <property type="entry name" value="RDD"/>
    <property type="match status" value="1"/>
</dbReference>
<evidence type="ECO:0000256" key="7">
    <source>
        <dbReference type="SAM" id="Phobius"/>
    </source>
</evidence>
<feature type="domain" description="RDD" evidence="8">
    <location>
        <begin position="110"/>
        <end position="272"/>
    </location>
</feature>
<evidence type="ECO:0000256" key="2">
    <source>
        <dbReference type="ARBA" id="ARBA00022475"/>
    </source>
</evidence>
<dbReference type="InterPro" id="IPR018929">
    <property type="entry name" value="DUF2510"/>
</dbReference>
<dbReference type="GO" id="GO:0005886">
    <property type="term" value="C:plasma membrane"/>
    <property type="evidence" value="ECO:0007669"/>
    <property type="project" value="UniProtKB-SubCell"/>
</dbReference>
<feature type="transmembrane region" description="Helical" evidence="7">
    <location>
        <begin position="175"/>
        <end position="195"/>
    </location>
</feature>
<evidence type="ECO:0000259" key="9">
    <source>
        <dbReference type="Pfam" id="PF10708"/>
    </source>
</evidence>
<evidence type="ECO:0000313" key="10">
    <source>
        <dbReference type="EMBL" id="RNI23313.1"/>
    </source>
</evidence>
<sequence length="294" mass="32557">MTERASGWYDDPDDPSLLRYWDGILWSDRTMPKVKPHLDESRIGDPRKQWEEEQERLRAAQPGGYPQAGPSRFQQGPRLQRGVGQGPSPYGYQQQYQARPVKMTPDGEPTASWWRRLFAYLIDNILVSLVAVVISWSWLQPWIKVITDWYDAVLTAAKNGGSQPPVPSALYHVPWQFPVVSLLIYLVYEIGLVAWRGQTIGHLICGVRVRGAGSAAKPEINAAVIRALVKGVSNITTFIPVLGSLGSVFSLVDGLIPLGERSAQSIHDKAAKTYVVRARPPKVPVGTLPPYPGG</sequence>
<dbReference type="Proteomes" id="UP000271678">
    <property type="component" value="Unassembled WGS sequence"/>
</dbReference>
<name>A0A3M9MEP5_9MICO</name>
<gene>
    <name evidence="10" type="ORF">EFY87_07325</name>
</gene>
<feature type="compositionally biased region" description="Basic and acidic residues" evidence="6">
    <location>
        <begin position="36"/>
        <end position="58"/>
    </location>
</feature>
<feature type="region of interest" description="Disordered" evidence="6">
    <location>
        <begin position="35"/>
        <end position="86"/>
    </location>
</feature>
<evidence type="ECO:0000256" key="3">
    <source>
        <dbReference type="ARBA" id="ARBA00022692"/>
    </source>
</evidence>
<dbReference type="PANTHER" id="PTHR36115:SF4">
    <property type="entry name" value="MEMBRANE PROTEIN"/>
    <property type="match status" value="1"/>
</dbReference>
<dbReference type="InterPro" id="IPR010432">
    <property type="entry name" value="RDD"/>
</dbReference>
<keyword evidence="5 7" id="KW-0472">Membrane</keyword>
<feature type="domain" description="DUF2510" evidence="9">
    <location>
        <begin position="7"/>
        <end position="35"/>
    </location>
</feature>
<accession>A0A3M9MEP5</accession>
<evidence type="ECO:0000313" key="11">
    <source>
        <dbReference type="Proteomes" id="UP000271678"/>
    </source>
</evidence>
<keyword evidence="4 7" id="KW-1133">Transmembrane helix</keyword>
<protein>
    <submittedName>
        <fullName evidence="10">RDD family protein</fullName>
    </submittedName>
</protein>
<dbReference type="AlphaFoldDB" id="A0A3M9MEP5"/>